<gene>
    <name evidence="1" type="ORF">J2Z66_003450</name>
</gene>
<protein>
    <submittedName>
        <fullName evidence="1">Nucleic-acid-binding Zn-ribbon protein</fullName>
    </submittedName>
</protein>
<name>A0ABS4IWF9_9BACL</name>
<sequence>MNECPKCKRSDFSKAIQAGYANVRPENAGVFHTGSELVHVFCLNCGFITESYVKKPEKFRPDK</sequence>
<dbReference type="EMBL" id="JAGGLB010000010">
    <property type="protein sequence ID" value="MBP1991843.1"/>
    <property type="molecule type" value="Genomic_DNA"/>
</dbReference>
<comment type="caution">
    <text evidence="1">The sequence shown here is derived from an EMBL/GenBank/DDBJ whole genome shotgun (WGS) entry which is preliminary data.</text>
</comment>
<organism evidence="1 2">
    <name type="scientific">Paenibacillus eucommiae</name>
    <dbReference type="NCBI Taxonomy" id="1355755"/>
    <lineage>
        <taxon>Bacteria</taxon>
        <taxon>Bacillati</taxon>
        <taxon>Bacillota</taxon>
        <taxon>Bacilli</taxon>
        <taxon>Bacillales</taxon>
        <taxon>Paenibacillaceae</taxon>
        <taxon>Paenibacillus</taxon>
    </lineage>
</organism>
<keyword evidence="2" id="KW-1185">Reference proteome</keyword>
<evidence type="ECO:0000313" key="2">
    <source>
        <dbReference type="Proteomes" id="UP001519287"/>
    </source>
</evidence>
<proteinExistence type="predicted"/>
<dbReference type="Proteomes" id="UP001519287">
    <property type="component" value="Unassembled WGS sequence"/>
</dbReference>
<evidence type="ECO:0000313" key="1">
    <source>
        <dbReference type="EMBL" id="MBP1991843.1"/>
    </source>
</evidence>
<dbReference type="RefSeq" id="WP_209972561.1">
    <property type="nucleotide sequence ID" value="NZ_JAGGLB010000010.1"/>
</dbReference>
<accession>A0ABS4IWF9</accession>
<reference evidence="1 2" key="1">
    <citation type="submission" date="2021-03" db="EMBL/GenBank/DDBJ databases">
        <title>Genomic Encyclopedia of Type Strains, Phase IV (KMG-IV): sequencing the most valuable type-strain genomes for metagenomic binning, comparative biology and taxonomic classification.</title>
        <authorList>
            <person name="Goeker M."/>
        </authorList>
    </citation>
    <scope>NUCLEOTIDE SEQUENCE [LARGE SCALE GENOMIC DNA]</scope>
    <source>
        <strain evidence="1 2">DSM 26048</strain>
    </source>
</reference>